<dbReference type="RefSeq" id="WP_379838458.1">
    <property type="nucleotide sequence ID" value="NZ_JBHRYQ010000001.1"/>
</dbReference>
<accession>A0ABV7YXI3</accession>
<comment type="caution">
    <text evidence="1">The sequence shown here is derived from an EMBL/GenBank/DDBJ whole genome shotgun (WGS) entry which is preliminary data.</text>
</comment>
<dbReference type="EMBL" id="JBHRYQ010000001">
    <property type="protein sequence ID" value="MFC3811621.1"/>
    <property type="molecule type" value="Genomic_DNA"/>
</dbReference>
<organism evidence="1 2">
    <name type="scientific">Lacihabitans lacunae</name>
    <dbReference type="NCBI Taxonomy" id="1028214"/>
    <lineage>
        <taxon>Bacteria</taxon>
        <taxon>Pseudomonadati</taxon>
        <taxon>Bacteroidota</taxon>
        <taxon>Cytophagia</taxon>
        <taxon>Cytophagales</taxon>
        <taxon>Leadbetterellaceae</taxon>
        <taxon>Lacihabitans</taxon>
    </lineage>
</organism>
<name>A0ABV7YXI3_9BACT</name>
<protein>
    <submittedName>
        <fullName evidence="1">Uncharacterized protein</fullName>
    </submittedName>
</protein>
<evidence type="ECO:0000313" key="2">
    <source>
        <dbReference type="Proteomes" id="UP001595616"/>
    </source>
</evidence>
<reference evidence="2" key="1">
    <citation type="journal article" date="2019" name="Int. J. Syst. Evol. Microbiol.">
        <title>The Global Catalogue of Microorganisms (GCM) 10K type strain sequencing project: providing services to taxonomists for standard genome sequencing and annotation.</title>
        <authorList>
            <consortium name="The Broad Institute Genomics Platform"/>
            <consortium name="The Broad Institute Genome Sequencing Center for Infectious Disease"/>
            <person name="Wu L."/>
            <person name="Ma J."/>
        </authorList>
    </citation>
    <scope>NUCLEOTIDE SEQUENCE [LARGE SCALE GENOMIC DNA]</scope>
    <source>
        <strain evidence="2">CECT 7956</strain>
    </source>
</reference>
<evidence type="ECO:0000313" key="1">
    <source>
        <dbReference type="EMBL" id="MFC3811621.1"/>
    </source>
</evidence>
<proteinExistence type="predicted"/>
<gene>
    <name evidence="1" type="ORF">ACFOOI_13245</name>
</gene>
<sequence length="63" mass="7388">MMSTAEKATLKETLRELIKEEHSVLKDIVREILAEMITEKEVDFDVLLKNNFDRFDETFKALA</sequence>
<dbReference type="Proteomes" id="UP001595616">
    <property type="component" value="Unassembled WGS sequence"/>
</dbReference>
<keyword evidence="2" id="KW-1185">Reference proteome</keyword>